<dbReference type="Pfam" id="PF24746">
    <property type="entry name" value="DUF7694"/>
    <property type="match status" value="1"/>
</dbReference>
<name>A0ABU1DFR9_9HYPH</name>
<feature type="domain" description="DUF7694" evidence="1">
    <location>
        <begin position="65"/>
        <end position="111"/>
    </location>
</feature>
<keyword evidence="3" id="KW-1185">Reference proteome</keyword>
<dbReference type="InterPro" id="IPR056111">
    <property type="entry name" value="DUF7694"/>
</dbReference>
<comment type="caution">
    <text evidence="2">The sequence shown here is derived from an EMBL/GenBank/DDBJ whole genome shotgun (WGS) entry which is preliminary data.</text>
</comment>
<dbReference type="Proteomes" id="UP001181622">
    <property type="component" value="Unassembled WGS sequence"/>
</dbReference>
<gene>
    <name evidence="2" type="ORF">IHQ68_10125</name>
</gene>
<accession>A0ABU1DFR9</accession>
<evidence type="ECO:0000259" key="1">
    <source>
        <dbReference type="Pfam" id="PF24746"/>
    </source>
</evidence>
<dbReference type="RefSeq" id="WP_309391362.1">
    <property type="nucleotide sequence ID" value="NZ_JADBEO010000018.1"/>
</dbReference>
<dbReference type="EMBL" id="JADBEO010000018">
    <property type="protein sequence ID" value="MDR4306974.1"/>
    <property type="molecule type" value="Genomic_DNA"/>
</dbReference>
<reference evidence="2" key="1">
    <citation type="submission" date="2020-10" db="EMBL/GenBank/DDBJ databases">
        <authorList>
            <person name="Abbas A."/>
            <person name="Razzaq R."/>
            <person name="Waqas M."/>
            <person name="Abbas N."/>
            <person name="Nielsen T.K."/>
            <person name="Hansen L.H."/>
            <person name="Hussain S."/>
            <person name="Shahid M."/>
        </authorList>
    </citation>
    <scope>NUCLEOTIDE SEQUENCE</scope>
    <source>
        <strain evidence="2">S14</strain>
    </source>
</reference>
<proteinExistence type="predicted"/>
<evidence type="ECO:0000313" key="2">
    <source>
        <dbReference type="EMBL" id="MDR4306974.1"/>
    </source>
</evidence>
<evidence type="ECO:0000313" key="3">
    <source>
        <dbReference type="Proteomes" id="UP001181622"/>
    </source>
</evidence>
<protein>
    <recommendedName>
        <fullName evidence="1">DUF7694 domain-containing protein</fullName>
    </recommendedName>
</protein>
<sequence length="129" mass="14821">MITDPDLLRFLTAGDDDWGDWRRDPNHPNDLAFENDRFSIICMEEKTSSGVFLQVVIYPKHIDLREGEPRWRDKQRIKNELFGEDTVAIEVMPRHSDVVAVGNAYHLWIVPPQFKLPCLVRGFAEAGGA</sequence>
<organism evidence="2 3">
    <name type="scientific">Chelatococcus sambhunathii</name>
    <dbReference type="NCBI Taxonomy" id="363953"/>
    <lineage>
        <taxon>Bacteria</taxon>
        <taxon>Pseudomonadati</taxon>
        <taxon>Pseudomonadota</taxon>
        <taxon>Alphaproteobacteria</taxon>
        <taxon>Hyphomicrobiales</taxon>
        <taxon>Chelatococcaceae</taxon>
        <taxon>Chelatococcus</taxon>
    </lineage>
</organism>